<feature type="compositionally biased region" description="Basic and acidic residues" evidence="1">
    <location>
        <begin position="7"/>
        <end position="19"/>
    </location>
</feature>
<feature type="domain" description="Smr" evidence="2">
    <location>
        <begin position="102"/>
        <end position="191"/>
    </location>
</feature>
<keyword evidence="3" id="KW-0378">Hydrolase</keyword>
<dbReference type="Proteomes" id="UP000248916">
    <property type="component" value="Unassembled WGS sequence"/>
</dbReference>
<name>A0A2W7P6F6_9RHOB</name>
<gene>
    <name evidence="3" type="ORF">LX81_00676</name>
</gene>
<dbReference type="GO" id="GO:0004519">
    <property type="term" value="F:endonuclease activity"/>
    <property type="evidence" value="ECO:0007669"/>
    <property type="project" value="UniProtKB-KW"/>
</dbReference>
<reference evidence="3 4" key="1">
    <citation type="submission" date="2018-06" db="EMBL/GenBank/DDBJ databases">
        <title>Genomic Encyclopedia of Archaeal and Bacterial Type Strains, Phase II (KMG-II): from individual species to whole genera.</title>
        <authorList>
            <person name="Goeker M."/>
        </authorList>
    </citation>
    <scope>NUCLEOTIDE SEQUENCE [LARGE SCALE GENOMIC DNA]</scope>
    <source>
        <strain evidence="3 4">DSM 22009</strain>
    </source>
</reference>
<dbReference type="Pfam" id="PF01713">
    <property type="entry name" value="Smr"/>
    <property type="match status" value="1"/>
</dbReference>
<keyword evidence="3" id="KW-0540">Nuclease</keyword>
<evidence type="ECO:0000256" key="1">
    <source>
        <dbReference type="SAM" id="MobiDB-lite"/>
    </source>
</evidence>
<comment type="caution">
    <text evidence="3">The sequence shown here is derived from an EMBL/GenBank/DDBJ whole genome shotgun (WGS) entry which is preliminary data.</text>
</comment>
<evidence type="ECO:0000313" key="3">
    <source>
        <dbReference type="EMBL" id="PZX18982.1"/>
    </source>
</evidence>
<dbReference type="SMART" id="SM00463">
    <property type="entry name" value="SMR"/>
    <property type="match status" value="1"/>
</dbReference>
<protein>
    <submittedName>
        <fullName evidence="3">DNA-nicking Smr family endonuclease</fullName>
    </submittedName>
</protein>
<dbReference type="PROSITE" id="PS50828">
    <property type="entry name" value="SMR"/>
    <property type="match status" value="1"/>
</dbReference>
<dbReference type="EMBL" id="QKZL01000002">
    <property type="protein sequence ID" value="PZX18982.1"/>
    <property type="molecule type" value="Genomic_DNA"/>
</dbReference>
<dbReference type="PANTHER" id="PTHR35562:SF2">
    <property type="entry name" value="DNA ENDONUCLEASE SMRA-RELATED"/>
    <property type="match status" value="1"/>
</dbReference>
<accession>A0A2W7P6F6</accession>
<organism evidence="3 4">
    <name type="scientific">Palleronia aestuarii</name>
    <dbReference type="NCBI Taxonomy" id="568105"/>
    <lineage>
        <taxon>Bacteria</taxon>
        <taxon>Pseudomonadati</taxon>
        <taxon>Pseudomonadota</taxon>
        <taxon>Alphaproteobacteria</taxon>
        <taxon>Rhodobacterales</taxon>
        <taxon>Roseobacteraceae</taxon>
        <taxon>Palleronia</taxon>
    </lineage>
</organism>
<dbReference type="InterPro" id="IPR036063">
    <property type="entry name" value="Smr_dom_sf"/>
</dbReference>
<feature type="region of interest" description="Disordered" evidence="1">
    <location>
        <begin position="1"/>
        <end position="80"/>
    </location>
</feature>
<evidence type="ECO:0000259" key="2">
    <source>
        <dbReference type="PROSITE" id="PS50828"/>
    </source>
</evidence>
<dbReference type="AlphaFoldDB" id="A0A2W7P6F6"/>
<keyword evidence="4" id="KW-1185">Reference proteome</keyword>
<dbReference type="PANTHER" id="PTHR35562">
    <property type="entry name" value="DNA ENDONUCLEASE SMRA-RELATED"/>
    <property type="match status" value="1"/>
</dbReference>
<dbReference type="InterPro" id="IPR002625">
    <property type="entry name" value="Smr_dom"/>
</dbReference>
<proteinExistence type="predicted"/>
<dbReference type="OrthoDB" id="7165597at2"/>
<dbReference type="SUPFAM" id="SSF160443">
    <property type="entry name" value="SMR domain-like"/>
    <property type="match status" value="1"/>
</dbReference>
<dbReference type="RefSeq" id="WP_111535865.1">
    <property type="nucleotide sequence ID" value="NZ_QKZL01000002.1"/>
</dbReference>
<sequence length="195" mass="21612">MARRREPRGLRPDELELWRQVKRTATPLREEPASPPPARLAPSPVRQNPQRPAFEIEPFRVGERTNSSRGPDPAPSVLPPVRMDAKAFGRMRRGKLRVEGRIDLHGLRLDEAHPLLLRFVRESQSAGKRLVLVITGKGQGGGEAPFPATRGVLRRQVPIWLASAPVAALVLQVTEAHRTHGGGGAYYVYLRRGGL</sequence>
<evidence type="ECO:0000313" key="4">
    <source>
        <dbReference type="Proteomes" id="UP000248916"/>
    </source>
</evidence>
<dbReference type="Gene3D" id="3.30.1370.110">
    <property type="match status" value="1"/>
</dbReference>
<keyword evidence="3" id="KW-0255">Endonuclease</keyword>